<dbReference type="AlphaFoldDB" id="A0A2B7XRZ4"/>
<protein>
    <submittedName>
        <fullName evidence="2">Uncharacterized protein</fullName>
    </submittedName>
</protein>
<dbReference type="Proteomes" id="UP000224634">
    <property type="component" value="Unassembled WGS sequence"/>
</dbReference>
<reference evidence="2 3" key="1">
    <citation type="submission" date="2017-10" db="EMBL/GenBank/DDBJ databases">
        <title>Comparative genomics in systemic dimorphic fungi from Ajellomycetaceae.</title>
        <authorList>
            <person name="Munoz J.F."/>
            <person name="Mcewen J.G."/>
            <person name="Clay O.K."/>
            <person name="Cuomo C.A."/>
        </authorList>
    </citation>
    <scope>NUCLEOTIDE SEQUENCE [LARGE SCALE GENOMIC DNA]</scope>
    <source>
        <strain evidence="2 3">UAMH7299</strain>
    </source>
</reference>
<dbReference type="EMBL" id="PDNA01000124">
    <property type="protein sequence ID" value="PGH11996.1"/>
    <property type="molecule type" value="Genomic_DNA"/>
</dbReference>
<dbReference type="OrthoDB" id="21502at2759"/>
<evidence type="ECO:0000313" key="3">
    <source>
        <dbReference type="Proteomes" id="UP000224634"/>
    </source>
</evidence>
<gene>
    <name evidence="2" type="ORF">AJ80_06894</name>
</gene>
<keyword evidence="3" id="KW-1185">Reference proteome</keyword>
<evidence type="ECO:0000313" key="2">
    <source>
        <dbReference type="EMBL" id="PGH11996.1"/>
    </source>
</evidence>
<dbReference type="InterPro" id="IPR023213">
    <property type="entry name" value="CAT-like_dom_sf"/>
</dbReference>
<comment type="caution">
    <text evidence="2">The sequence shown here is derived from an EMBL/GenBank/DDBJ whole genome shotgun (WGS) entry which is preliminary data.</text>
</comment>
<dbReference type="STRING" id="1447883.A0A2B7XRZ4"/>
<organism evidence="2 3">
    <name type="scientific">Polytolypa hystricis (strain UAMH7299)</name>
    <dbReference type="NCBI Taxonomy" id="1447883"/>
    <lineage>
        <taxon>Eukaryota</taxon>
        <taxon>Fungi</taxon>
        <taxon>Dikarya</taxon>
        <taxon>Ascomycota</taxon>
        <taxon>Pezizomycotina</taxon>
        <taxon>Eurotiomycetes</taxon>
        <taxon>Eurotiomycetidae</taxon>
        <taxon>Onygenales</taxon>
        <taxon>Onygenales incertae sedis</taxon>
        <taxon>Polytolypa</taxon>
    </lineage>
</organism>
<feature type="region of interest" description="Disordered" evidence="1">
    <location>
        <begin position="1"/>
        <end position="21"/>
    </location>
</feature>
<evidence type="ECO:0000256" key="1">
    <source>
        <dbReference type="SAM" id="MobiDB-lite"/>
    </source>
</evidence>
<sequence>MPAVHQPQYEVHVPPSDSDVPAASTSVCEVVKNLDSVVSHIPSGTLDPVVDIMSACDPKVLNPRTAISTIGEYINKALPLFHLHFVLAADATLISVSWGHVAMDGLGCGHIVTAWEEELNGLPAAAIYDDPDPATLFDFTNDIYVDPKWTRPGWIRLTTWDFAKFFAFYLYESYWYPRVDGQIFITKALVDHWQKNAKKELPANEWVSRNDLVLAWAMKYAWTYFPENEILVMFNSICLRGRHPQLPQSVITNTATSYTTPPLTNLEIRNKSLTQLALTIRQSVNVFTDTDYVGKVLAVEHRRVKANNGGIDWFPMGSLKAQHFGTVSWAKIGLSSVKFGKELSTVATTTYSTRRQCATVIDSEEGDFRLEAKLPTQAWKLMQVQMEIEKQNLKV</sequence>
<proteinExistence type="predicted"/>
<dbReference type="Gene3D" id="3.30.559.10">
    <property type="entry name" value="Chloramphenicol acetyltransferase-like domain"/>
    <property type="match status" value="2"/>
</dbReference>
<name>A0A2B7XRZ4_POLH7</name>
<accession>A0A2B7XRZ4</accession>